<comment type="caution">
    <text evidence="4">The sequence shown here is derived from an EMBL/GenBank/DDBJ whole genome shotgun (WGS) entry which is preliminary data.</text>
</comment>
<dbReference type="CDD" id="cd03794">
    <property type="entry name" value="GT4_WbuB-like"/>
    <property type="match status" value="1"/>
</dbReference>
<gene>
    <name evidence="4" type="ORF">KZC51_07135</name>
</gene>
<reference evidence="4 5" key="1">
    <citation type="submission" date="2021-06" db="EMBL/GenBank/DDBJ databases">
        <title>Genome-based taxonomic framework of Microbacterium strains isolated from marine environment, the description of four new species and reclassification of four preexisting species.</title>
        <authorList>
            <person name="Lee S.D."/>
            <person name="Kim S.-M."/>
            <person name="Byeon Y.-S."/>
            <person name="Yang H.L."/>
            <person name="Kim I.S."/>
        </authorList>
    </citation>
    <scope>NUCLEOTIDE SEQUENCE [LARGE SCALE GENOMIC DNA]</scope>
    <source>
        <strain evidence="4 5">SSW1-49</strain>
    </source>
</reference>
<dbReference type="InterPro" id="IPR028098">
    <property type="entry name" value="Glyco_trans_4-like_N"/>
</dbReference>
<evidence type="ECO:0000256" key="2">
    <source>
        <dbReference type="ARBA" id="ARBA00022679"/>
    </source>
</evidence>
<evidence type="ECO:0000259" key="3">
    <source>
        <dbReference type="Pfam" id="PF13579"/>
    </source>
</evidence>
<dbReference type="Pfam" id="PF13579">
    <property type="entry name" value="Glyco_trans_4_4"/>
    <property type="match status" value="1"/>
</dbReference>
<organism evidence="4 5">
    <name type="scientific">Microbacterium croceum</name>
    <dbReference type="NCBI Taxonomy" id="2851645"/>
    <lineage>
        <taxon>Bacteria</taxon>
        <taxon>Bacillati</taxon>
        <taxon>Actinomycetota</taxon>
        <taxon>Actinomycetes</taxon>
        <taxon>Micrococcales</taxon>
        <taxon>Microbacteriaceae</taxon>
        <taxon>Microbacterium</taxon>
    </lineage>
</organism>
<dbReference type="Gene3D" id="3.40.50.2000">
    <property type="entry name" value="Glycogen Phosphorylase B"/>
    <property type="match status" value="1"/>
</dbReference>
<dbReference type="SUPFAM" id="SSF53756">
    <property type="entry name" value="UDP-Glycosyltransferase/glycogen phosphorylase"/>
    <property type="match status" value="1"/>
</dbReference>
<evidence type="ECO:0000256" key="1">
    <source>
        <dbReference type="ARBA" id="ARBA00022676"/>
    </source>
</evidence>
<accession>A0ABT0FCY0</accession>
<keyword evidence="2" id="KW-0808">Transferase</keyword>
<feature type="domain" description="Glycosyltransferase subfamily 4-like N-terminal" evidence="3">
    <location>
        <begin position="14"/>
        <end position="125"/>
    </location>
</feature>
<sequence length="338" mass="36197">MGRVLNYASFAASAAISGGAALRNADAVWVYNSPVTVSLPLLMHTRGGGVPYFLHVQDLWPDSLIASGMVPNGWVGDRAAAMISRLVKLTERKATTVGVISPGVRALILERHPQLDPAKIVYAPNPTNEQHFRPVDEIRHELGIDISSDQTIDFMYAGAIGDVQGLDTVLDAAALLRDVPAIRLTVYGDGISRERLERRAADEHLDNVRFMGRVDQDEIPHLIARSHIQLVSLASSPFLRFTTPSKIPSLLASGVPIIGHIGGDGADLIRAAGAGLVVDPGDAAALAGAMVRMAESGREQWHAFGESGRRYYSSHLSVASTTRIILDSLGAPEPPIQD</sequence>
<evidence type="ECO:0000313" key="4">
    <source>
        <dbReference type="EMBL" id="MCK2035906.1"/>
    </source>
</evidence>
<dbReference type="PANTHER" id="PTHR12526">
    <property type="entry name" value="GLYCOSYLTRANSFERASE"/>
    <property type="match status" value="1"/>
</dbReference>
<protein>
    <submittedName>
        <fullName evidence="4">Glycosyltransferase family 4 protein</fullName>
    </submittedName>
</protein>
<evidence type="ECO:0000313" key="5">
    <source>
        <dbReference type="Proteomes" id="UP001300096"/>
    </source>
</evidence>
<keyword evidence="1" id="KW-0328">Glycosyltransferase</keyword>
<dbReference type="PANTHER" id="PTHR12526:SF622">
    <property type="entry name" value="GLYCOSYLTRANSFERASE (GROUP I)"/>
    <property type="match status" value="1"/>
</dbReference>
<name>A0ABT0FCY0_9MICO</name>
<dbReference type="Proteomes" id="UP001300096">
    <property type="component" value="Unassembled WGS sequence"/>
</dbReference>
<dbReference type="Pfam" id="PF13692">
    <property type="entry name" value="Glyco_trans_1_4"/>
    <property type="match status" value="1"/>
</dbReference>
<keyword evidence="5" id="KW-1185">Reference proteome</keyword>
<dbReference type="EMBL" id="JAHWXN010000001">
    <property type="protein sequence ID" value="MCK2035906.1"/>
    <property type="molecule type" value="Genomic_DNA"/>
</dbReference>
<proteinExistence type="predicted"/>